<feature type="region of interest" description="Disordered" evidence="1">
    <location>
        <begin position="159"/>
        <end position="188"/>
    </location>
</feature>
<dbReference type="PANTHER" id="PTHR31286:SF178">
    <property type="entry name" value="DUF4283 DOMAIN-CONTAINING PROTEIN"/>
    <property type="match status" value="1"/>
</dbReference>
<dbReference type="AlphaFoldDB" id="A0A6A4LFV9"/>
<dbReference type="InterPro" id="IPR040256">
    <property type="entry name" value="At4g02000-like"/>
</dbReference>
<organism evidence="3">
    <name type="scientific">Rhododendron williamsianum</name>
    <dbReference type="NCBI Taxonomy" id="262921"/>
    <lineage>
        <taxon>Eukaryota</taxon>
        <taxon>Viridiplantae</taxon>
        <taxon>Streptophyta</taxon>
        <taxon>Embryophyta</taxon>
        <taxon>Tracheophyta</taxon>
        <taxon>Spermatophyta</taxon>
        <taxon>Magnoliopsida</taxon>
        <taxon>eudicotyledons</taxon>
        <taxon>Gunneridae</taxon>
        <taxon>Pentapetalae</taxon>
        <taxon>asterids</taxon>
        <taxon>Ericales</taxon>
        <taxon>Ericaceae</taxon>
        <taxon>Ericoideae</taxon>
        <taxon>Rhodoreae</taxon>
        <taxon>Rhododendron</taxon>
    </lineage>
</organism>
<comment type="caution">
    <text evidence="3">The sequence shown here is derived from an EMBL/GenBank/DDBJ whole genome shotgun (WGS) entry which is preliminary data.</text>
</comment>
<gene>
    <name evidence="3" type="ORF">C3L33_13127</name>
</gene>
<feature type="compositionally biased region" description="Polar residues" evidence="1">
    <location>
        <begin position="240"/>
        <end position="259"/>
    </location>
</feature>
<feature type="compositionally biased region" description="Polar residues" evidence="1">
    <location>
        <begin position="171"/>
        <end position="184"/>
    </location>
</feature>
<feature type="domain" description="Zinc knuckle CX2CX4HX4C" evidence="2">
    <location>
        <begin position="26"/>
        <end position="72"/>
    </location>
</feature>
<evidence type="ECO:0000259" key="2">
    <source>
        <dbReference type="Pfam" id="PF14392"/>
    </source>
</evidence>
<dbReference type="Pfam" id="PF14392">
    <property type="entry name" value="zf-CCHC_4"/>
    <property type="match status" value="1"/>
</dbReference>
<accession>A0A6A4LFV9</accession>
<feature type="compositionally biased region" description="Basic and acidic residues" evidence="1">
    <location>
        <begin position="316"/>
        <end position="326"/>
    </location>
</feature>
<feature type="region of interest" description="Disordered" evidence="1">
    <location>
        <begin position="106"/>
        <end position="132"/>
    </location>
</feature>
<feature type="compositionally biased region" description="Polar residues" evidence="1">
    <location>
        <begin position="112"/>
        <end position="122"/>
    </location>
</feature>
<dbReference type="EMBL" id="QEFC01001945">
    <property type="protein sequence ID" value="KAE9454971.1"/>
    <property type="molecule type" value="Genomic_DNA"/>
</dbReference>
<dbReference type="PANTHER" id="PTHR31286">
    <property type="entry name" value="GLYCINE-RICH CELL WALL STRUCTURAL PROTEIN 1.8-LIKE"/>
    <property type="match status" value="1"/>
</dbReference>
<sequence>MGEFLEIDMPVSGHREGRLMRILVSIDITVPVRRGMKLKIDVGQPFWVEFRYEKLPMFCCYCGFIGHEQKSCIKQTKDMENGIFVMDSQYGNWLRASPGKSAGWKKYGPGGNQWSPGKSGNSKPDYHGGNRGVGPYRNPDMVKRLGAGDLNSVYSRAQIGDTGEDGMLPYSPSTSGFPKSSNPCQPNPELCLLRRGGRRTLRRNKLSSYFISCSKDSIPTQKKRGRPLGSKSKTDRSKGETISGSGSASSTDVLSSTTPAPRVGEKRPSSMGETRSSDLDGTEVCSPAKRPRVTGGVLADVDSIMDDPISTETVEDASRDWPQRGK</sequence>
<evidence type="ECO:0000313" key="3">
    <source>
        <dbReference type="EMBL" id="KAE9454971.1"/>
    </source>
</evidence>
<feature type="non-terminal residue" evidence="3">
    <location>
        <position position="1"/>
    </location>
</feature>
<evidence type="ECO:0000256" key="1">
    <source>
        <dbReference type="SAM" id="MobiDB-lite"/>
    </source>
</evidence>
<reference evidence="3" key="1">
    <citation type="journal article" date="2019" name="Genome Biol. Evol.">
        <title>The Rhododendron genome and chromosomal organization provide insight into shared whole-genome duplications across the heath family (Ericaceae).</title>
        <authorList>
            <person name="Soza V.L."/>
            <person name="Lindsley D."/>
            <person name="Waalkes A."/>
            <person name="Ramage E."/>
            <person name="Patwardhan R.P."/>
            <person name="Burton J.N."/>
            <person name="Adey A."/>
            <person name="Kumar A."/>
            <person name="Qiu R."/>
            <person name="Shendure J."/>
            <person name="Hall B."/>
        </authorList>
    </citation>
    <scope>NUCLEOTIDE SEQUENCE</scope>
    <source>
        <strain evidence="3">RSF 1966-606</strain>
    </source>
</reference>
<proteinExistence type="predicted"/>
<protein>
    <recommendedName>
        <fullName evidence="2">Zinc knuckle CX2CX4HX4C domain-containing protein</fullName>
    </recommendedName>
</protein>
<name>A0A6A4LFV9_9ERIC</name>
<feature type="region of interest" description="Disordered" evidence="1">
    <location>
        <begin position="217"/>
        <end position="326"/>
    </location>
</feature>
<dbReference type="OrthoDB" id="1750606at2759"/>
<dbReference type="InterPro" id="IPR025836">
    <property type="entry name" value="Zn_knuckle_CX2CX4HX4C"/>
</dbReference>